<dbReference type="UniPathway" id="UPA00219"/>
<sequence>MALCNPTNIYAASEEKKTASQDLAANAISAVLMDADTGTIIYEKNSHAKLPPASITKVMTLLLTMEAIDAGQLKLTDKVRTSEYAASMGGSQIFLEPGEEMTVDEMLKGISMASGNDASVAIAEKIAGTEEAFVDMMNERVTKLGLKDTHFVNCNGLPAKNHYSSAHDIAVISRELLKHSEITKYTGAYQDHLRKDSDKPFWLVNTNKLVRFYDGADGLKTGYTSEAKFCLSATAVRDGLRAISVVMGEPNTKTRNSEVSTMFDYMFAQYTKHTIYKTGDVIGNVEINKGKSKELQLIAGQPYSVLMKKIGKSSDIRHELQIEPQLKAPIEEGQVLGQLVVYQGDQVIKRFELKSPASVGKAGWWTMFKRTTAKMFFVD</sequence>
<evidence type="ECO:0000313" key="17">
    <source>
        <dbReference type="EMBL" id="OAB74892.1"/>
    </source>
</evidence>
<dbReference type="InterPro" id="IPR015956">
    <property type="entry name" value="Peniciliin-bd_prot_C_sf"/>
</dbReference>
<reference evidence="17 18" key="1">
    <citation type="submission" date="2016-02" db="EMBL/GenBank/DDBJ databases">
        <title>Paenibacillus sp. LPB0068, isolated from Crassostrea gigas.</title>
        <authorList>
            <person name="Shin S.-K."/>
            <person name="Yi H."/>
        </authorList>
    </citation>
    <scope>NUCLEOTIDE SEQUENCE [LARGE SCALE GENOMIC DNA]</scope>
    <source>
        <strain evidence="17 18">LPB0068</strain>
    </source>
</reference>
<evidence type="ECO:0000256" key="3">
    <source>
        <dbReference type="ARBA" id="ARBA00007164"/>
    </source>
</evidence>
<dbReference type="InterPro" id="IPR018044">
    <property type="entry name" value="Peptidase_S11"/>
</dbReference>
<keyword evidence="6" id="KW-0645">Protease</keyword>
<dbReference type="SUPFAM" id="SSF69189">
    <property type="entry name" value="Penicillin-binding protein associated domain"/>
    <property type="match status" value="1"/>
</dbReference>
<keyword evidence="18" id="KW-1185">Reference proteome</keyword>
<evidence type="ECO:0000256" key="9">
    <source>
        <dbReference type="ARBA" id="ARBA00022960"/>
    </source>
</evidence>
<accession>A0A167DXI0</accession>
<dbReference type="Proteomes" id="UP000077134">
    <property type="component" value="Unassembled WGS sequence"/>
</dbReference>
<dbReference type="Pfam" id="PF00768">
    <property type="entry name" value="Peptidase_S11"/>
    <property type="match status" value="1"/>
</dbReference>
<comment type="catalytic activity">
    <reaction evidence="12">
        <text>Preferential cleavage: (Ac)2-L-Lys-D-Ala-|-D-Ala. Also transpeptidation of peptidyl-alanyl moieties that are N-acyl substituents of D-alanine.</text>
        <dbReference type="EC" id="3.4.16.4"/>
    </reaction>
</comment>
<feature type="binding site" evidence="14">
    <location>
        <position position="220"/>
    </location>
    <ligand>
        <name>substrate</name>
    </ligand>
</feature>
<keyword evidence="9" id="KW-0133">Cell shape</keyword>
<comment type="similarity">
    <text evidence="3 15">Belongs to the peptidase S11 family.</text>
</comment>
<dbReference type="InterPro" id="IPR037167">
    <property type="entry name" value="Peptidase_S11_C_sf"/>
</dbReference>
<dbReference type="PANTHER" id="PTHR21581">
    <property type="entry name" value="D-ALANYL-D-ALANINE CARBOXYPEPTIDASE"/>
    <property type="match status" value="1"/>
</dbReference>
<comment type="pathway">
    <text evidence="2">Cell wall biogenesis; peptidoglycan biosynthesis.</text>
</comment>
<feature type="active site" description="Proton acceptor" evidence="13">
    <location>
        <position position="57"/>
    </location>
</feature>
<dbReference type="GO" id="GO:0009002">
    <property type="term" value="F:serine-type D-Ala-D-Ala carboxypeptidase activity"/>
    <property type="evidence" value="ECO:0007669"/>
    <property type="project" value="UniProtKB-EC"/>
</dbReference>
<evidence type="ECO:0000256" key="14">
    <source>
        <dbReference type="PIRSR" id="PIRSR618044-2"/>
    </source>
</evidence>
<dbReference type="PRINTS" id="PR00725">
    <property type="entry name" value="DADACBPTASE1"/>
</dbReference>
<feature type="active site" evidence="13">
    <location>
        <position position="114"/>
    </location>
</feature>
<evidence type="ECO:0000256" key="10">
    <source>
        <dbReference type="ARBA" id="ARBA00022984"/>
    </source>
</evidence>
<keyword evidence="7" id="KW-0732">Signal</keyword>
<dbReference type="STRING" id="1763538.LPB68_03860"/>
<dbReference type="Pfam" id="PF07943">
    <property type="entry name" value="PBP5_C"/>
    <property type="match status" value="1"/>
</dbReference>
<dbReference type="EC" id="3.4.16.4" evidence="4"/>
<protein>
    <recommendedName>
        <fullName evidence="4">serine-type D-Ala-D-Ala carboxypeptidase</fullName>
        <ecNumber evidence="4">3.4.16.4</ecNumber>
    </recommendedName>
</protein>
<dbReference type="GO" id="GO:0008360">
    <property type="term" value="P:regulation of cell shape"/>
    <property type="evidence" value="ECO:0007669"/>
    <property type="project" value="UniProtKB-KW"/>
</dbReference>
<evidence type="ECO:0000256" key="1">
    <source>
        <dbReference type="ARBA" id="ARBA00003217"/>
    </source>
</evidence>
<evidence type="ECO:0000256" key="2">
    <source>
        <dbReference type="ARBA" id="ARBA00004752"/>
    </source>
</evidence>
<dbReference type="SUPFAM" id="SSF56601">
    <property type="entry name" value="beta-lactamase/transpeptidase-like"/>
    <property type="match status" value="1"/>
</dbReference>
<organism evidence="17 18">
    <name type="scientific">Paenibacillus crassostreae</name>
    <dbReference type="NCBI Taxonomy" id="1763538"/>
    <lineage>
        <taxon>Bacteria</taxon>
        <taxon>Bacillati</taxon>
        <taxon>Bacillota</taxon>
        <taxon>Bacilli</taxon>
        <taxon>Bacillales</taxon>
        <taxon>Paenibacillaceae</taxon>
        <taxon>Paenibacillus</taxon>
    </lineage>
</organism>
<dbReference type="GO" id="GO:0006508">
    <property type="term" value="P:proteolysis"/>
    <property type="evidence" value="ECO:0007669"/>
    <property type="project" value="UniProtKB-KW"/>
</dbReference>
<dbReference type="SMART" id="SM00936">
    <property type="entry name" value="PBP5_C"/>
    <property type="match status" value="1"/>
</dbReference>
<evidence type="ECO:0000313" key="18">
    <source>
        <dbReference type="Proteomes" id="UP000077134"/>
    </source>
</evidence>
<evidence type="ECO:0000259" key="16">
    <source>
        <dbReference type="SMART" id="SM00936"/>
    </source>
</evidence>
<evidence type="ECO:0000256" key="4">
    <source>
        <dbReference type="ARBA" id="ARBA00012448"/>
    </source>
</evidence>
<evidence type="ECO:0000256" key="13">
    <source>
        <dbReference type="PIRSR" id="PIRSR618044-1"/>
    </source>
</evidence>
<keyword evidence="10" id="KW-0573">Peptidoglycan synthesis</keyword>
<comment type="caution">
    <text evidence="17">The sequence shown here is derived from an EMBL/GenBank/DDBJ whole genome shotgun (WGS) entry which is preliminary data.</text>
</comment>
<name>A0A167DXI0_9BACL</name>
<keyword evidence="8" id="KW-0378">Hydrolase</keyword>
<dbReference type="KEGG" id="pcx:LPB68_03860"/>
<dbReference type="Gene3D" id="2.60.410.10">
    <property type="entry name" value="D-Ala-D-Ala carboxypeptidase, C-terminal domain"/>
    <property type="match status" value="1"/>
</dbReference>
<dbReference type="GO" id="GO:0071555">
    <property type="term" value="P:cell wall organization"/>
    <property type="evidence" value="ECO:0007669"/>
    <property type="project" value="UniProtKB-KW"/>
</dbReference>
<evidence type="ECO:0000256" key="12">
    <source>
        <dbReference type="ARBA" id="ARBA00034000"/>
    </source>
</evidence>
<dbReference type="EMBL" id="LSFN01000014">
    <property type="protein sequence ID" value="OAB74892.1"/>
    <property type="molecule type" value="Genomic_DNA"/>
</dbReference>
<evidence type="ECO:0000256" key="6">
    <source>
        <dbReference type="ARBA" id="ARBA00022670"/>
    </source>
</evidence>
<feature type="active site" description="Acyl-ester intermediate" evidence="13">
    <location>
        <position position="54"/>
    </location>
</feature>
<dbReference type="Gene3D" id="3.40.710.10">
    <property type="entry name" value="DD-peptidase/beta-lactamase superfamily"/>
    <property type="match status" value="1"/>
</dbReference>
<evidence type="ECO:0000256" key="15">
    <source>
        <dbReference type="RuleBase" id="RU004016"/>
    </source>
</evidence>
<dbReference type="PANTHER" id="PTHR21581:SF6">
    <property type="entry name" value="TRAFFICKING PROTEIN PARTICLE COMPLEX SUBUNIT 12"/>
    <property type="match status" value="1"/>
</dbReference>
<comment type="function">
    <text evidence="1">Removes C-terminal D-alanyl residues from sugar-peptide cell wall precursors.</text>
</comment>
<evidence type="ECO:0000256" key="8">
    <source>
        <dbReference type="ARBA" id="ARBA00022801"/>
    </source>
</evidence>
<dbReference type="GO" id="GO:0009252">
    <property type="term" value="P:peptidoglycan biosynthetic process"/>
    <property type="evidence" value="ECO:0007669"/>
    <property type="project" value="UniProtKB-UniPathway"/>
</dbReference>
<dbReference type="InterPro" id="IPR012338">
    <property type="entry name" value="Beta-lactam/transpept-like"/>
</dbReference>
<gene>
    <name evidence="17" type="ORF">PNBC_10100</name>
</gene>
<keyword evidence="11" id="KW-0961">Cell wall biogenesis/degradation</keyword>
<feature type="domain" description="Peptidase S11 D-Ala-D-Ala carboxypeptidase A C-terminal" evidence="16">
    <location>
        <begin position="270"/>
        <end position="361"/>
    </location>
</feature>
<evidence type="ECO:0000256" key="7">
    <source>
        <dbReference type="ARBA" id="ARBA00022729"/>
    </source>
</evidence>
<evidence type="ECO:0000256" key="11">
    <source>
        <dbReference type="ARBA" id="ARBA00023316"/>
    </source>
</evidence>
<dbReference type="InterPro" id="IPR001967">
    <property type="entry name" value="Peptidase_S11_N"/>
</dbReference>
<evidence type="ECO:0000256" key="5">
    <source>
        <dbReference type="ARBA" id="ARBA00022645"/>
    </source>
</evidence>
<dbReference type="AlphaFoldDB" id="A0A167DXI0"/>
<dbReference type="InterPro" id="IPR012907">
    <property type="entry name" value="Peptidase_S11_C"/>
</dbReference>
<proteinExistence type="inferred from homology"/>
<keyword evidence="5 17" id="KW-0121">Carboxypeptidase</keyword>